<evidence type="ECO:0000259" key="2">
    <source>
        <dbReference type="Pfam" id="PF08327"/>
    </source>
</evidence>
<dbReference type="SUPFAM" id="SSF55961">
    <property type="entry name" value="Bet v1-like"/>
    <property type="match status" value="1"/>
</dbReference>
<organism evidence="3 4">
    <name type="scientific">Gordonia jacobaea</name>
    <dbReference type="NCBI Taxonomy" id="122202"/>
    <lineage>
        <taxon>Bacteria</taxon>
        <taxon>Bacillati</taxon>
        <taxon>Actinomycetota</taxon>
        <taxon>Actinomycetes</taxon>
        <taxon>Mycobacteriales</taxon>
        <taxon>Gordoniaceae</taxon>
        <taxon>Gordonia</taxon>
    </lineage>
</organism>
<reference evidence="3 4" key="1">
    <citation type="submission" date="2015-05" db="EMBL/GenBank/DDBJ databases">
        <title>Draft genome sequence of the bacterium Gordonia jacobaea a new member of the Gordonia genus.</title>
        <authorList>
            <person name="Jimenez-Galisteo G."/>
            <person name="Dominguez A."/>
            <person name="Munoz E."/>
            <person name="Vinas M."/>
        </authorList>
    </citation>
    <scope>NUCLEOTIDE SEQUENCE [LARGE SCALE GENOMIC DNA]</scope>
    <source>
        <strain evidence="4">mv1</strain>
    </source>
</reference>
<dbReference type="RefSeq" id="WP_049698931.1">
    <property type="nucleotide sequence ID" value="NZ_LDTZ01000016.1"/>
</dbReference>
<accession>A0ABR5ID80</accession>
<sequence>MSSILHRIGVEGATTTDIYDALTTIDGLAGWWTEDVSGDGAAGGRLEFRFPPVGGFDMEVLETVSAESVRWRVIEGPDEWVGTTITWSLRQEGDYAIVMFSHDGWREQVPFMNHCSTKWAVFLMSLKALIESGKGTPAPRDVAVSDWH</sequence>
<dbReference type="InterPro" id="IPR023393">
    <property type="entry name" value="START-like_dom_sf"/>
</dbReference>
<name>A0ABR5ID80_9ACTN</name>
<evidence type="ECO:0000256" key="1">
    <source>
        <dbReference type="ARBA" id="ARBA00006817"/>
    </source>
</evidence>
<dbReference type="EMBL" id="LDTZ01000016">
    <property type="protein sequence ID" value="KNA91623.1"/>
    <property type="molecule type" value="Genomic_DNA"/>
</dbReference>
<protein>
    <submittedName>
        <fullName evidence="3">Polyketide cyclase</fullName>
    </submittedName>
</protein>
<dbReference type="InterPro" id="IPR013538">
    <property type="entry name" value="ASHA1/2-like_C"/>
</dbReference>
<dbReference type="Proteomes" id="UP000037247">
    <property type="component" value="Unassembled WGS sequence"/>
</dbReference>
<evidence type="ECO:0000313" key="3">
    <source>
        <dbReference type="EMBL" id="KNA91623.1"/>
    </source>
</evidence>
<proteinExistence type="inferred from homology"/>
<dbReference type="CDD" id="cd07814">
    <property type="entry name" value="SRPBCC_CalC_Aha1-like"/>
    <property type="match status" value="1"/>
</dbReference>
<dbReference type="Gene3D" id="3.30.530.20">
    <property type="match status" value="1"/>
</dbReference>
<dbReference type="Pfam" id="PF08327">
    <property type="entry name" value="AHSA1"/>
    <property type="match status" value="1"/>
</dbReference>
<comment type="caution">
    <text evidence="3">The sequence shown here is derived from an EMBL/GenBank/DDBJ whole genome shotgun (WGS) entry which is preliminary data.</text>
</comment>
<gene>
    <name evidence="3" type="ORF">ABW18_10715</name>
</gene>
<comment type="similarity">
    <text evidence="1">Belongs to the AHA1 family.</text>
</comment>
<evidence type="ECO:0000313" key="4">
    <source>
        <dbReference type="Proteomes" id="UP000037247"/>
    </source>
</evidence>
<keyword evidence="4" id="KW-1185">Reference proteome</keyword>
<feature type="domain" description="Activator of Hsp90 ATPase homologue 1/2-like C-terminal" evidence="2">
    <location>
        <begin position="14"/>
        <end position="131"/>
    </location>
</feature>